<evidence type="ECO:0000313" key="6">
    <source>
        <dbReference type="Proteomes" id="UP001271007"/>
    </source>
</evidence>
<reference evidence="5" key="1">
    <citation type="submission" date="2023-04" db="EMBL/GenBank/DDBJ databases">
        <title>Black Yeasts Isolated from many extreme environments.</title>
        <authorList>
            <person name="Coleine C."/>
            <person name="Stajich J.E."/>
            <person name="Selbmann L."/>
        </authorList>
    </citation>
    <scope>NUCLEOTIDE SEQUENCE</scope>
    <source>
        <strain evidence="5">CCFEE 5312</strain>
    </source>
</reference>
<evidence type="ECO:0000256" key="3">
    <source>
        <dbReference type="PROSITE-ProRule" id="PRU00023"/>
    </source>
</evidence>
<feature type="compositionally biased region" description="Low complexity" evidence="4">
    <location>
        <begin position="804"/>
        <end position="813"/>
    </location>
</feature>
<keyword evidence="1" id="KW-0677">Repeat</keyword>
<feature type="repeat" description="ANK" evidence="3">
    <location>
        <begin position="568"/>
        <end position="594"/>
    </location>
</feature>
<gene>
    <name evidence="5" type="ORF">LTR09_011450</name>
</gene>
<evidence type="ECO:0008006" key="7">
    <source>
        <dbReference type="Google" id="ProtNLM"/>
    </source>
</evidence>
<sequence length="845" mass="92669">MAFGCGIGDFIQVTRLLAQTISSFKNAPGNFREAEETVTNLDTLFASIRSEVEKPESVFARDPAQGQRFELLTKSCISSLNKLDDLLARYHSLGGDNIKVFDRLRFSKKEVLDIQRELQFRHANLAAFLGTLGLGGVGRIEYKVDGLAQQQDRIVEAIERFALQANARLETASVLSTYSNDDKGVWRQLRRDLNSAGFKSSDIEKHKPLIHQKLMELQHSGMIEWQPGGEVNEPKSEMAVVWIGRPKNNYRPPSAETIYEGSDDEDDYTHRPFGPVANDTLFEDSDEDLLDRTGVQQEKNNATSTRLPANQIGEPTPRLQIPIPIPQRGSRSAGNSPRTSAAAFPPTISGNSPRQIRPGFPSSPSKYGSSPRAGLQGIPQTRRNAANASGRPGGSENVNGQESFRVGRRSAPNVVWRYRRPGEIQRPPMQSADLGDGTLPKAASEGRTSDAERLLMQGHNVESTGSRAVSDVPSFENTTALYRAARNGHFETVHMLLRHGADPNTTKADGKGLLRLLVSDSNIELVKLLLEYGADPQKQGALPQAALFGHLSIVQLLLNYGVDINEVEKQTALYRASSKGFSDIVELLLRQGADTAFVAPSGPSALYKAVSNDHFKCTRALLMYGARPDVGCGPDGETALFTASAIGHEPTVRLLLQHGARANDVWYRHYQAPVQRRDGQIEEFFADGPLFAAARGGRLNIAKLLLQHGADVNARTHFGQTAIDLAFQKGYIPLVDVLYAAGARLSPETIEVAEKREAWERKRDNDRLKDDQRRPRHFSTSGTGHDIPDSRNLQMPEFKRRSKSSSAPRPTSSRSKDGSANSGLKVATAATTGMLLLDSLMLLGG</sequence>
<feature type="compositionally biased region" description="Polar residues" evidence="4">
    <location>
        <begin position="329"/>
        <end position="339"/>
    </location>
</feature>
<dbReference type="SMART" id="SM00248">
    <property type="entry name" value="ANK"/>
    <property type="match status" value="8"/>
</dbReference>
<evidence type="ECO:0000256" key="2">
    <source>
        <dbReference type="ARBA" id="ARBA00023043"/>
    </source>
</evidence>
<keyword evidence="6" id="KW-1185">Reference proteome</keyword>
<feature type="compositionally biased region" description="Basic and acidic residues" evidence="4">
    <location>
        <begin position="761"/>
        <end position="773"/>
    </location>
</feature>
<evidence type="ECO:0000313" key="5">
    <source>
        <dbReference type="EMBL" id="KAK3047118.1"/>
    </source>
</evidence>
<feature type="repeat" description="ANK" evidence="3">
    <location>
        <begin position="685"/>
        <end position="717"/>
    </location>
</feature>
<feature type="repeat" description="ANK" evidence="3">
    <location>
        <begin position="476"/>
        <end position="508"/>
    </location>
</feature>
<feature type="repeat" description="ANK" evidence="3">
    <location>
        <begin position="537"/>
        <end position="569"/>
    </location>
</feature>
<keyword evidence="2 3" id="KW-0040">ANK repeat</keyword>
<dbReference type="Proteomes" id="UP001271007">
    <property type="component" value="Unassembled WGS sequence"/>
</dbReference>
<dbReference type="AlphaFoldDB" id="A0AAJ0G4Z9"/>
<evidence type="ECO:0000256" key="1">
    <source>
        <dbReference type="ARBA" id="ARBA00022737"/>
    </source>
</evidence>
<dbReference type="InterPro" id="IPR051165">
    <property type="entry name" value="Multifunctional_ANK_Repeat"/>
</dbReference>
<dbReference type="EMBL" id="JAWDJX010000068">
    <property type="protein sequence ID" value="KAK3047118.1"/>
    <property type="molecule type" value="Genomic_DNA"/>
</dbReference>
<protein>
    <recommendedName>
        <fullName evidence="7">Ankyrin repeat protein</fullName>
    </recommendedName>
</protein>
<organism evidence="5 6">
    <name type="scientific">Extremus antarcticus</name>
    <dbReference type="NCBI Taxonomy" id="702011"/>
    <lineage>
        <taxon>Eukaryota</taxon>
        <taxon>Fungi</taxon>
        <taxon>Dikarya</taxon>
        <taxon>Ascomycota</taxon>
        <taxon>Pezizomycotina</taxon>
        <taxon>Dothideomycetes</taxon>
        <taxon>Dothideomycetidae</taxon>
        <taxon>Mycosphaerellales</taxon>
        <taxon>Extremaceae</taxon>
        <taxon>Extremus</taxon>
    </lineage>
</organism>
<dbReference type="Pfam" id="PF00023">
    <property type="entry name" value="Ank"/>
    <property type="match status" value="2"/>
</dbReference>
<accession>A0AAJ0G4Z9</accession>
<dbReference type="SUPFAM" id="SSF48403">
    <property type="entry name" value="Ankyrin repeat"/>
    <property type="match status" value="1"/>
</dbReference>
<dbReference type="PRINTS" id="PR01415">
    <property type="entry name" value="ANKYRIN"/>
</dbReference>
<feature type="region of interest" description="Disordered" evidence="4">
    <location>
        <begin position="295"/>
        <end position="406"/>
    </location>
</feature>
<dbReference type="InterPro" id="IPR036770">
    <property type="entry name" value="Ankyrin_rpt-contain_sf"/>
</dbReference>
<comment type="caution">
    <text evidence="5">The sequence shown here is derived from an EMBL/GenBank/DDBJ whole genome shotgun (WGS) entry which is preliminary data.</text>
</comment>
<feature type="compositionally biased region" description="Polar residues" evidence="4">
    <location>
        <begin position="295"/>
        <end position="308"/>
    </location>
</feature>
<proteinExistence type="predicted"/>
<dbReference type="PROSITE" id="PS50297">
    <property type="entry name" value="ANK_REP_REGION"/>
    <property type="match status" value="6"/>
</dbReference>
<dbReference type="InterPro" id="IPR002110">
    <property type="entry name" value="Ankyrin_rpt"/>
</dbReference>
<dbReference type="Pfam" id="PF12796">
    <property type="entry name" value="Ank_2"/>
    <property type="match status" value="2"/>
</dbReference>
<dbReference type="PANTHER" id="PTHR24123">
    <property type="entry name" value="ANKYRIN REPEAT-CONTAINING"/>
    <property type="match status" value="1"/>
</dbReference>
<dbReference type="Gene3D" id="1.25.40.20">
    <property type="entry name" value="Ankyrin repeat-containing domain"/>
    <property type="match status" value="1"/>
</dbReference>
<dbReference type="PROSITE" id="PS50088">
    <property type="entry name" value="ANK_REPEAT"/>
    <property type="match status" value="6"/>
</dbReference>
<feature type="repeat" description="ANK" evidence="3">
    <location>
        <begin position="635"/>
        <end position="663"/>
    </location>
</feature>
<dbReference type="PANTHER" id="PTHR24123:SF33">
    <property type="entry name" value="PROTEIN HOS4"/>
    <property type="match status" value="1"/>
</dbReference>
<feature type="region of interest" description="Disordered" evidence="4">
    <location>
        <begin position="761"/>
        <end position="823"/>
    </location>
</feature>
<feature type="region of interest" description="Disordered" evidence="4">
    <location>
        <begin position="421"/>
        <end position="448"/>
    </location>
</feature>
<evidence type="ECO:0000256" key="4">
    <source>
        <dbReference type="SAM" id="MobiDB-lite"/>
    </source>
</evidence>
<feature type="repeat" description="ANK" evidence="3">
    <location>
        <begin position="509"/>
        <end position="541"/>
    </location>
</feature>
<feature type="compositionally biased region" description="Polar residues" evidence="4">
    <location>
        <begin position="378"/>
        <end position="387"/>
    </location>
</feature>
<name>A0AAJ0G4Z9_9PEZI</name>